<evidence type="ECO:0000256" key="2">
    <source>
        <dbReference type="ARBA" id="ARBA00004648"/>
    </source>
</evidence>
<accession>A0A7Z0DBQ4</accession>
<sequence length="303" mass="33738">MTEPSPVIDADPMPAAVIVAHDQPTHLHRLIAALDPLPVFLHIDAGAPRDLWREMTAGLPERVRLLPRVQVSWAGFGVLQAELLGYRAALRTGAEHIIVCTGSDYPLVSTDRIVRTLRDRRGFSFGYMQALPIAEWGPTRGYDRFVVPNWPVRRHRVVAPIPRRRPRGLALAGGSQCKILARRHAELVIDLLDRHPRLLRYFRRCWVPDEVAIPSMLHSPALGGRWPAESVPGHPWWMDWGEAEGRTRVRSPDWLGIADFERLAAAVAAGPHVMFARKIGDDAGDLVRRIDAELRAGVAGVSG</sequence>
<dbReference type="Pfam" id="PF02485">
    <property type="entry name" value="Branch"/>
    <property type="match status" value="1"/>
</dbReference>
<dbReference type="GO" id="GO:0016020">
    <property type="term" value="C:membrane"/>
    <property type="evidence" value="ECO:0007669"/>
    <property type="project" value="InterPro"/>
</dbReference>
<evidence type="ECO:0000256" key="6">
    <source>
        <dbReference type="ARBA" id="ARBA00022723"/>
    </source>
</evidence>
<keyword evidence="7" id="KW-0256">Endoplasmic reticulum</keyword>
<keyword evidence="6" id="KW-0479">Metal-binding</keyword>
<evidence type="ECO:0000256" key="3">
    <source>
        <dbReference type="ARBA" id="ARBA00022676"/>
    </source>
</evidence>
<evidence type="ECO:0000313" key="15">
    <source>
        <dbReference type="EMBL" id="NYI72358.1"/>
    </source>
</evidence>
<keyword evidence="4" id="KW-0808">Transferase</keyword>
<evidence type="ECO:0000256" key="5">
    <source>
        <dbReference type="ARBA" id="ARBA00022692"/>
    </source>
</evidence>
<dbReference type="InterPro" id="IPR043538">
    <property type="entry name" value="XYLT"/>
</dbReference>
<evidence type="ECO:0000256" key="13">
    <source>
        <dbReference type="ARBA" id="ARBA00023180"/>
    </source>
</evidence>
<evidence type="ECO:0000256" key="12">
    <source>
        <dbReference type="ARBA" id="ARBA00023157"/>
    </source>
</evidence>
<dbReference type="GO" id="GO:0030158">
    <property type="term" value="F:protein xylosyltransferase activity"/>
    <property type="evidence" value="ECO:0007669"/>
    <property type="project" value="InterPro"/>
</dbReference>
<keyword evidence="9" id="KW-1133">Transmembrane helix</keyword>
<evidence type="ECO:0000256" key="14">
    <source>
        <dbReference type="ARBA" id="ARBA00042865"/>
    </source>
</evidence>
<evidence type="ECO:0000256" key="8">
    <source>
        <dbReference type="ARBA" id="ARBA00022968"/>
    </source>
</evidence>
<protein>
    <recommendedName>
        <fullName evidence="14">Peptide O-xylosyltransferase</fullName>
    </recommendedName>
</protein>
<keyword evidence="12" id="KW-1015">Disulfide bond</keyword>
<keyword evidence="13" id="KW-0325">Glycoprotein</keyword>
<comment type="caution">
    <text evidence="15">The sequence shown here is derived from an EMBL/GenBank/DDBJ whole genome shotgun (WGS) entry which is preliminary data.</text>
</comment>
<keyword evidence="8" id="KW-0735">Signal-anchor</keyword>
<dbReference type="Proteomes" id="UP000527616">
    <property type="component" value="Unassembled WGS sequence"/>
</dbReference>
<dbReference type="GO" id="GO:0046872">
    <property type="term" value="F:metal ion binding"/>
    <property type="evidence" value="ECO:0007669"/>
    <property type="project" value="UniProtKB-KW"/>
</dbReference>
<evidence type="ECO:0000313" key="16">
    <source>
        <dbReference type="Proteomes" id="UP000527616"/>
    </source>
</evidence>
<gene>
    <name evidence="15" type="ORF">GGQ54_002918</name>
</gene>
<keyword evidence="5" id="KW-0812">Transmembrane</keyword>
<keyword evidence="11" id="KW-0472">Membrane</keyword>
<evidence type="ECO:0000256" key="9">
    <source>
        <dbReference type="ARBA" id="ARBA00022989"/>
    </source>
</evidence>
<comment type="subcellular location">
    <subcellularLocation>
        <location evidence="2">Endoplasmic reticulum membrane</location>
        <topology evidence="2">Single-pass type II membrane protein</topology>
    </subcellularLocation>
    <subcellularLocation>
        <location evidence="1">Golgi apparatus membrane</location>
        <topology evidence="1">Single-pass type II membrane protein</topology>
    </subcellularLocation>
</comment>
<keyword evidence="3" id="KW-0328">Glycosyltransferase</keyword>
<dbReference type="EMBL" id="JACBZS010000001">
    <property type="protein sequence ID" value="NYI72358.1"/>
    <property type="molecule type" value="Genomic_DNA"/>
</dbReference>
<evidence type="ECO:0000256" key="7">
    <source>
        <dbReference type="ARBA" id="ARBA00022824"/>
    </source>
</evidence>
<evidence type="ECO:0000256" key="11">
    <source>
        <dbReference type="ARBA" id="ARBA00023136"/>
    </source>
</evidence>
<evidence type="ECO:0000256" key="10">
    <source>
        <dbReference type="ARBA" id="ARBA00023034"/>
    </source>
</evidence>
<keyword evidence="16" id="KW-1185">Reference proteome</keyword>
<dbReference type="InterPro" id="IPR003406">
    <property type="entry name" value="Glyco_trans_14"/>
</dbReference>
<name>A0A7Z0DBQ4_9ACTN</name>
<dbReference type="RefSeq" id="WP_218843884.1">
    <property type="nucleotide sequence ID" value="NZ_JACBZS010000001.1"/>
</dbReference>
<dbReference type="AlphaFoldDB" id="A0A7Z0DBQ4"/>
<dbReference type="GO" id="GO:0050650">
    <property type="term" value="P:chondroitin sulfate proteoglycan biosynthetic process"/>
    <property type="evidence" value="ECO:0007669"/>
    <property type="project" value="TreeGrafter"/>
</dbReference>
<proteinExistence type="predicted"/>
<keyword evidence="10" id="KW-0333">Golgi apparatus</keyword>
<evidence type="ECO:0000256" key="1">
    <source>
        <dbReference type="ARBA" id="ARBA00004323"/>
    </source>
</evidence>
<dbReference type="GO" id="GO:0015012">
    <property type="term" value="P:heparan sulfate proteoglycan biosynthetic process"/>
    <property type="evidence" value="ECO:0007669"/>
    <property type="project" value="TreeGrafter"/>
</dbReference>
<organism evidence="15 16">
    <name type="scientific">Naumannella cuiyingiana</name>
    <dbReference type="NCBI Taxonomy" id="1347891"/>
    <lineage>
        <taxon>Bacteria</taxon>
        <taxon>Bacillati</taxon>
        <taxon>Actinomycetota</taxon>
        <taxon>Actinomycetes</taxon>
        <taxon>Propionibacteriales</taxon>
        <taxon>Propionibacteriaceae</taxon>
        <taxon>Naumannella</taxon>
    </lineage>
</organism>
<dbReference type="PANTHER" id="PTHR46025">
    <property type="entry name" value="XYLOSYLTRANSFERASE OXT"/>
    <property type="match status" value="1"/>
</dbReference>
<reference evidence="15 16" key="1">
    <citation type="submission" date="2020-07" db="EMBL/GenBank/DDBJ databases">
        <title>Sequencing the genomes of 1000 actinobacteria strains.</title>
        <authorList>
            <person name="Klenk H.-P."/>
        </authorList>
    </citation>
    <scope>NUCLEOTIDE SEQUENCE [LARGE SCALE GENOMIC DNA]</scope>
    <source>
        <strain evidence="15 16">DSM 103164</strain>
    </source>
</reference>
<dbReference type="PANTHER" id="PTHR46025:SF3">
    <property type="entry name" value="XYLOSYLTRANSFERASE OXT"/>
    <property type="match status" value="1"/>
</dbReference>
<evidence type="ECO:0000256" key="4">
    <source>
        <dbReference type="ARBA" id="ARBA00022679"/>
    </source>
</evidence>